<proteinExistence type="predicted"/>
<keyword evidence="3" id="KW-1185">Reference proteome</keyword>
<reference evidence="3" key="1">
    <citation type="submission" date="2016-11" db="EMBL/GenBank/DDBJ databases">
        <authorList>
            <person name="Shukria A."/>
            <person name="Stevens D.C."/>
        </authorList>
    </citation>
    <scope>NUCLEOTIDE SEQUENCE [LARGE SCALE GENOMIC DNA]</scope>
    <source>
        <strain evidence="3">Cbfe23</strain>
    </source>
</reference>
<keyword evidence="1" id="KW-0732">Signal</keyword>
<evidence type="ECO:0000313" key="2">
    <source>
        <dbReference type="EMBL" id="OJH41863.1"/>
    </source>
</evidence>
<gene>
    <name evidence="2" type="ORF">BON30_01075</name>
</gene>
<feature type="chain" id="PRO_5013199786" evidence="1">
    <location>
        <begin position="24"/>
        <end position="268"/>
    </location>
</feature>
<feature type="signal peptide" evidence="1">
    <location>
        <begin position="1"/>
        <end position="23"/>
    </location>
</feature>
<dbReference type="Proteomes" id="UP000182229">
    <property type="component" value="Unassembled WGS sequence"/>
</dbReference>
<organism evidence="2 3">
    <name type="scientific">Cystobacter ferrugineus</name>
    <dbReference type="NCBI Taxonomy" id="83449"/>
    <lineage>
        <taxon>Bacteria</taxon>
        <taxon>Pseudomonadati</taxon>
        <taxon>Myxococcota</taxon>
        <taxon>Myxococcia</taxon>
        <taxon>Myxococcales</taxon>
        <taxon>Cystobacterineae</taxon>
        <taxon>Archangiaceae</taxon>
        <taxon>Cystobacter</taxon>
    </lineage>
</organism>
<comment type="caution">
    <text evidence="2">The sequence shown here is derived from an EMBL/GenBank/DDBJ whole genome shotgun (WGS) entry which is preliminary data.</text>
</comment>
<accession>A0A1L9BHY2</accession>
<evidence type="ECO:0000256" key="1">
    <source>
        <dbReference type="SAM" id="SignalP"/>
    </source>
</evidence>
<evidence type="ECO:0000313" key="3">
    <source>
        <dbReference type="Proteomes" id="UP000182229"/>
    </source>
</evidence>
<dbReference type="EMBL" id="MPIN01000001">
    <property type="protein sequence ID" value="OJH41863.1"/>
    <property type="molecule type" value="Genomic_DNA"/>
</dbReference>
<sequence>MMPGRMRLLFLAVVWLLSPRAEAQPELPPIGSLGERTLLMWGGGRTREEAESVLSSYQERAESWARVVELGPGFPRIIEGSEVPGLRPGTHVVVLGVCDRASGAEMAKVFKALEPLATTRWVMWEEGEPRACPSMVPGWSLGGSARVWAKGGSLAATLFRSVEGEGAGARHRWLLVLGLLGKEDVTTTVVEPPEEGVSSEAKRLKGGRNEVVLEEWLTDPTCDTGPRAELHTRTWTFSAPQGELVTKQVKKPLRHEDCARAADEAPEG</sequence>
<protein>
    <submittedName>
        <fullName evidence="2">Uncharacterized protein</fullName>
    </submittedName>
</protein>
<name>A0A1L9BHY2_9BACT</name>
<reference evidence="2 3" key="2">
    <citation type="submission" date="2016-12" db="EMBL/GenBank/DDBJ databases">
        <title>Draft Genome Sequence of Cystobacter ferrugineus Strain Cbfe23.</title>
        <authorList>
            <person name="Akbar S."/>
            <person name="Dowd S.E."/>
            <person name="Stevens D.C."/>
        </authorList>
    </citation>
    <scope>NUCLEOTIDE SEQUENCE [LARGE SCALE GENOMIC DNA]</scope>
    <source>
        <strain evidence="2 3">Cbfe23</strain>
    </source>
</reference>
<dbReference type="AlphaFoldDB" id="A0A1L9BHY2"/>